<dbReference type="EMBL" id="JASPKY010000570">
    <property type="protein sequence ID" value="KAK9692710.1"/>
    <property type="molecule type" value="Genomic_DNA"/>
</dbReference>
<dbReference type="GO" id="GO:0005886">
    <property type="term" value="C:plasma membrane"/>
    <property type="evidence" value="ECO:0007669"/>
    <property type="project" value="TreeGrafter"/>
</dbReference>
<evidence type="ECO:0000313" key="12">
    <source>
        <dbReference type="EMBL" id="KAK9692710.1"/>
    </source>
</evidence>
<sequence length="540" mass="60383">MLALTPEEIIEKVKRPPPLIRPSVSKGAAPPEAINIMRQCWAEQADMRPDFNAVHDQFKKLNHGRKVNIVDTMFQMLEKYSNNLEELIRERTEQLDIEKKKTEQLLNRMLPSSVAEKLKLGMPVDPEEFEEVTIYFSDIVGFTTISAHSTPFQVVDLLNDLYTCFDATINAYNVYKVETIGDAYMVVGGVPVRVSDHAEHVATMALDLLHQSGKFRIRHLPGTPLRLRIGLHTGPCCAGVVGLTMPRYCLFGDTVNTASRMESTGAAWRIHLSETTKERLEKAGGYQLEYRGPIDVKGKGTMHTYWLLGKSGFDKPLPVPPPIDLDESLIICKPDFEQIEDTSSYTASPPHELFSARQSHDHYITESLPPRSPNPDPTFMKTMECSKFSALRNQETNDNHHHGMVKSTSSDTPMSLGTPVSASEVAAALLGASTSSLCGFRRHKRIEEEDLSTPYNHYKCLSPKERVGKLLRRQFSLDRTEEILNENSQNVSPRLCKQNSAGAADLEKIEEAPHRIPISPPSMVTSIHGTLSISVDSLIH</sequence>
<gene>
    <name evidence="12" type="ORF">QE152_g34976</name>
</gene>
<dbReference type="SMART" id="SM00044">
    <property type="entry name" value="CYCc"/>
    <property type="match status" value="1"/>
</dbReference>
<evidence type="ECO:0000256" key="7">
    <source>
        <dbReference type="ARBA" id="ARBA00023239"/>
    </source>
</evidence>
<keyword evidence="5" id="KW-0472">Membrane</keyword>
<dbReference type="InterPro" id="IPR050401">
    <property type="entry name" value="Cyclic_nucleotide_synthase"/>
</dbReference>
<keyword evidence="2" id="KW-0812">Transmembrane</keyword>
<evidence type="ECO:0000256" key="8">
    <source>
        <dbReference type="RuleBase" id="RU000405"/>
    </source>
</evidence>
<dbReference type="AlphaFoldDB" id="A0AAW1ISW2"/>
<dbReference type="SUPFAM" id="SSF56112">
    <property type="entry name" value="Protein kinase-like (PK-like)"/>
    <property type="match status" value="1"/>
</dbReference>
<comment type="similarity">
    <text evidence="8">Belongs to the adenylyl cyclase class-4/guanylyl cyclase family.</text>
</comment>
<keyword evidence="3" id="KW-0547">Nucleotide-binding</keyword>
<dbReference type="GO" id="GO:0004383">
    <property type="term" value="F:guanylate cyclase activity"/>
    <property type="evidence" value="ECO:0007669"/>
    <property type="project" value="TreeGrafter"/>
</dbReference>
<keyword evidence="4" id="KW-1133">Transmembrane helix</keyword>
<dbReference type="GO" id="GO:0001653">
    <property type="term" value="F:peptide receptor activity"/>
    <property type="evidence" value="ECO:0007669"/>
    <property type="project" value="TreeGrafter"/>
</dbReference>
<dbReference type="PROSITE" id="PS00452">
    <property type="entry name" value="GUANYLATE_CYCLASE_1"/>
    <property type="match status" value="1"/>
</dbReference>
<keyword evidence="13" id="KW-1185">Reference proteome</keyword>
<evidence type="ECO:0000256" key="2">
    <source>
        <dbReference type="ARBA" id="ARBA00022692"/>
    </source>
</evidence>
<dbReference type="CDD" id="cd07302">
    <property type="entry name" value="CHD"/>
    <property type="match status" value="1"/>
</dbReference>
<dbReference type="InterPro" id="IPR001054">
    <property type="entry name" value="A/G_cyclase"/>
</dbReference>
<dbReference type="GO" id="GO:0004016">
    <property type="term" value="F:adenylate cyclase activity"/>
    <property type="evidence" value="ECO:0007669"/>
    <property type="project" value="TreeGrafter"/>
</dbReference>
<comment type="caution">
    <text evidence="12">The sequence shown here is derived from an EMBL/GenBank/DDBJ whole genome shotgun (WGS) entry which is preliminary data.</text>
</comment>
<dbReference type="PANTHER" id="PTHR11920:SF462">
    <property type="entry name" value="GUANYLATE CYCLASE"/>
    <property type="match status" value="1"/>
</dbReference>
<evidence type="ECO:0000256" key="6">
    <source>
        <dbReference type="ARBA" id="ARBA00023180"/>
    </source>
</evidence>
<dbReference type="SUPFAM" id="SSF55073">
    <property type="entry name" value="Nucleotide cyclase"/>
    <property type="match status" value="1"/>
</dbReference>
<dbReference type="Gene3D" id="3.30.70.1230">
    <property type="entry name" value="Nucleotide cyclase"/>
    <property type="match status" value="1"/>
</dbReference>
<dbReference type="PANTHER" id="PTHR11920">
    <property type="entry name" value="GUANYLYL CYCLASE"/>
    <property type="match status" value="1"/>
</dbReference>
<keyword evidence="9" id="KW-0175">Coiled coil</keyword>
<evidence type="ECO:0000256" key="3">
    <source>
        <dbReference type="ARBA" id="ARBA00022741"/>
    </source>
</evidence>
<dbReference type="Proteomes" id="UP001458880">
    <property type="component" value="Unassembled WGS sequence"/>
</dbReference>
<dbReference type="GO" id="GO:0000166">
    <property type="term" value="F:nucleotide binding"/>
    <property type="evidence" value="ECO:0007669"/>
    <property type="project" value="UniProtKB-KW"/>
</dbReference>
<dbReference type="PROSITE" id="PS50125">
    <property type="entry name" value="GUANYLATE_CYCLASE_2"/>
    <property type="match status" value="1"/>
</dbReference>
<evidence type="ECO:0000259" key="11">
    <source>
        <dbReference type="PROSITE" id="PS50125"/>
    </source>
</evidence>
<feature type="domain" description="Guanylate cyclase" evidence="11">
    <location>
        <begin position="133"/>
        <end position="262"/>
    </location>
</feature>
<reference evidence="12 13" key="1">
    <citation type="journal article" date="2024" name="BMC Genomics">
        <title>De novo assembly and annotation of Popillia japonica's genome with initial clues to its potential as an invasive pest.</title>
        <authorList>
            <person name="Cucini C."/>
            <person name="Boschi S."/>
            <person name="Funari R."/>
            <person name="Cardaioli E."/>
            <person name="Iannotti N."/>
            <person name="Marturano G."/>
            <person name="Paoli F."/>
            <person name="Bruttini M."/>
            <person name="Carapelli A."/>
            <person name="Frati F."/>
            <person name="Nardi F."/>
        </authorList>
    </citation>
    <scope>NUCLEOTIDE SEQUENCE [LARGE SCALE GENOMIC DNA]</scope>
    <source>
        <strain evidence="12">DMR45628</strain>
    </source>
</reference>
<evidence type="ECO:0000313" key="13">
    <source>
        <dbReference type="Proteomes" id="UP001458880"/>
    </source>
</evidence>
<accession>A0AAW1ISW2</accession>
<dbReference type="InterPro" id="IPR011009">
    <property type="entry name" value="Kinase-like_dom_sf"/>
</dbReference>
<name>A0AAW1ISW2_POPJA</name>
<keyword evidence="6" id="KW-0325">Glycoprotein</keyword>
<keyword evidence="7 8" id="KW-0456">Lyase</keyword>
<evidence type="ECO:0000256" key="9">
    <source>
        <dbReference type="SAM" id="Coils"/>
    </source>
</evidence>
<proteinExistence type="inferred from homology"/>
<evidence type="ECO:0000256" key="4">
    <source>
        <dbReference type="ARBA" id="ARBA00022989"/>
    </source>
</evidence>
<dbReference type="Gene3D" id="1.10.510.10">
    <property type="entry name" value="Transferase(Phosphotransferase) domain 1"/>
    <property type="match status" value="1"/>
</dbReference>
<evidence type="ECO:0000256" key="5">
    <source>
        <dbReference type="ARBA" id="ARBA00023136"/>
    </source>
</evidence>
<feature type="region of interest" description="Disordered" evidence="10">
    <location>
        <begin position="395"/>
        <end position="417"/>
    </location>
</feature>
<protein>
    <submittedName>
        <fullName evidence="12">Heme NO binding associated</fullName>
    </submittedName>
</protein>
<dbReference type="Pfam" id="PF00211">
    <property type="entry name" value="Guanylate_cyc"/>
    <property type="match status" value="1"/>
</dbReference>
<evidence type="ECO:0000256" key="1">
    <source>
        <dbReference type="ARBA" id="ARBA00004167"/>
    </source>
</evidence>
<comment type="subcellular location">
    <subcellularLocation>
        <location evidence="1">Membrane</location>
        <topology evidence="1">Single-pass membrane protein</topology>
    </subcellularLocation>
</comment>
<evidence type="ECO:0000256" key="10">
    <source>
        <dbReference type="SAM" id="MobiDB-lite"/>
    </source>
</evidence>
<dbReference type="FunFam" id="3.30.70.1230:FF:000039">
    <property type="entry name" value="Guanylate cyclase"/>
    <property type="match status" value="1"/>
</dbReference>
<dbReference type="GO" id="GO:0007168">
    <property type="term" value="P:receptor guanylyl cyclase signaling pathway"/>
    <property type="evidence" value="ECO:0007669"/>
    <property type="project" value="TreeGrafter"/>
</dbReference>
<dbReference type="InterPro" id="IPR018297">
    <property type="entry name" value="A/G_cyclase_CS"/>
</dbReference>
<feature type="coiled-coil region" evidence="9">
    <location>
        <begin position="70"/>
        <end position="101"/>
    </location>
</feature>
<dbReference type="GO" id="GO:0035556">
    <property type="term" value="P:intracellular signal transduction"/>
    <property type="evidence" value="ECO:0007669"/>
    <property type="project" value="InterPro"/>
</dbReference>
<organism evidence="12 13">
    <name type="scientific">Popillia japonica</name>
    <name type="common">Japanese beetle</name>
    <dbReference type="NCBI Taxonomy" id="7064"/>
    <lineage>
        <taxon>Eukaryota</taxon>
        <taxon>Metazoa</taxon>
        <taxon>Ecdysozoa</taxon>
        <taxon>Arthropoda</taxon>
        <taxon>Hexapoda</taxon>
        <taxon>Insecta</taxon>
        <taxon>Pterygota</taxon>
        <taxon>Neoptera</taxon>
        <taxon>Endopterygota</taxon>
        <taxon>Coleoptera</taxon>
        <taxon>Polyphaga</taxon>
        <taxon>Scarabaeiformia</taxon>
        <taxon>Scarabaeidae</taxon>
        <taxon>Rutelinae</taxon>
        <taxon>Popillia</taxon>
    </lineage>
</organism>
<feature type="compositionally biased region" description="Polar residues" evidence="10">
    <location>
        <begin position="406"/>
        <end position="417"/>
    </location>
</feature>
<dbReference type="InterPro" id="IPR029787">
    <property type="entry name" value="Nucleotide_cyclase"/>
</dbReference>